<dbReference type="KEGG" id="mng:MNEG_12638"/>
<evidence type="ECO:0000256" key="1">
    <source>
        <dbReference type="SAM" id="MobiDB-lite"/>
    </source>
</evidence>
<proteinExistence type="predicted"/>
<dbReference type="AlphaFoldDB" id="A0A0D2KHM8"/>
<dbReference type="EMBL" id="KK103568">
    <property type="protein sequence ID" value="KIY95323.1"/>
    <property type="molecule type" value="Genomic_DNA"/>
</dbReference>
<dbReference type="InterPro" id="IPR023214">
    <property type="entry name" value="HAD_sf"/>
</dbReference>
<dbReference type="InterPro" id="IPR036412">
    <property type="entry name" value="HAD-like_sf"/>
</dbReference>
<evidence type="ECO:0008006" key="4">
    <source>
        <dbReference type="Google" id="ProtNLM"/>
    </source>
</evidence>
<dbReference type="GeneID" id="25730020"/>
<dbReference type="Gene3D" id="3.40.50.1000">
    <property type="entry name" value="HAD superfamily/HAD-like"/>
    <property type="match status" value="1"/>
</dbReference>
<dbReference type="Proteomes" id="UP000054498">
    <property type="component" value="Unassembled WGS sequence"/>
</dbReference>
<keyword evidence="3" id="KW-1185">Reference proteome</keyword>
<dbReference type="STRING" id="145388.A0A0D2KHM8"/>
<evidence type="ECO:0000313" key="2">
    <source>
        <dbReference type="EMBL" id="KIY95323.1"/>
    </source>
</evidence>
<dbReference type="OrthoDB" id="27226at2759"/>
<evidence type="ECO:0000313" key="3">
    <source>
        <dbReference type="Proteomes" id="UP000054498"/>
    </source>
</evidence>
<name>A0A0D2KHM8_9CHLO</name>
<reference evidence="2 3" key="1">
    <citation type="journal article" date="2013" name="BMC Genomics">
        <title>Reconstruction of the lipid metabolism for the microalga Monoraphidium neglectum from its genome sequence reveals characteristics suitable for biofuel production.</title>
        <authorList>
            <person name="Bogen C."/>
            <person name="Al-Dilaimi A."/>
            <person name="Albersmeier A."/>
            <person name="Wichmann J."/>
            <person name="Grundmann M."/>
            <person name="Rupp O."/>
            <person name="Lauersen K.J."/>
            <person name="Blifernez-Klassen O."/>
            <person name="Kalinowski J."/>
            <person name="Goesmann A."/>
            <person name="Mussgnug J.H."/>
            <person name="Kruse O."/>
        </authorList>
    </citation>
    <scope>NUCLEOTIDE SEQUENCE [LARGE SCALE GENOMIC DNA]</scope>
    <source>
        <strain evidence="2 3">SAG 48.87</strain>
    </source>
</reference>
<organism evidence="2 3">
    <name type="scientific">Monoraphidium neglectum</name>
    <dbReference type="NCBI Taxonomy" id="145388"/>
    <lineage>
        <taxon>Eukaryota</taxon>
        <taxon>Viridiplantae</taxon>
        <taxon>Chlorophyta</taxon>
        <taxon>core chlorophytes</taxon>
        <taxon>Chlorophyceae</taxon>
        <taxon>CS clade</taxon>
        <taxon>Sphaeropleales</taxon>
        <taxon>Selenastraceae</taxon>
        <taxon>Monoraphidium</taxon>
    </lineage>
</organism>
<dbReference type="SUPFAM" id="SSF56784">
    <property type="entry name" value="HAD-like"/>
    <property type="match status" value="1"/>
</dbReference>
<feature type="region of interest" description="Disordered" evidence="1">
    <location>
        <begin position="54"/>
        <end position="75"/>
    </location>
</feature>
<sequence length="184" mass="19212">MTLLGQRLLQAPPGRAEMRNLQSLPRTAHGPRTAAAAAAPRAVSGLARSRTAYAPARRADPRLSSPATAARRGARGRGLLVRASAAAAAAAATTGNGAPVLEPTDRVLKLWRSCNAVCLDVDCTITVNDSLDLLAEFMGVGQEVAAVTNKAAARKGILRLRLIVRKALEIAPQHAARPVHVITP</sequence>
<protein>
    <recommendedName>
        <fullName evidence="4">Phosphoserine phosphatase</fullName>
    </recommendedName>
</protein>
<accession>A0A0D2KHM8</accession>
<dbReference type="RefSeq" id="XP_013894343.1">
    <property type="nucleotide sequence ID" value="XM_014038889.1"/>
</dbReference>
<gene>
    <name evidence="2" type="ORF">MNEG_12638</name>
</gene>